<feature type="region of interest" description="Disordered" evidence="4">
    <location>
        <begin position="1"/>
        <end position="22"/>
    </location>
</feature>
<proteinExistence type="predicted"/>
<dbReference type="AlphaFoldDB" id="A0A553HMZ2"/>
<comment type="caution">
    <text evidence="6">The sequence shown here is derived from an EMBL/GenBank/DDBJ whole genome shotgun (WGS) entry which is preliminary data.</text>
</comment>
<sequence length="350" mass="39846">MEGRSNKRQRTNTNQDFDARPPVHVDDSEEWIEFDEILNFFMSNDPGNFVPSDPGELRYNPNAVETEIDRFDIANTPPPKRCRCRSQSNSCRSCACSKAGISCNESCGCGDGCGNRITRMNMNDLFGRNADGTAHKLHPCFVTQLQKMPDETFERLTLDNLFRYLKRELRPGLAEFNEDIKNWQEMWDEFEAMSSDYTGDQLLLSSRKVELQRMLLRMGLLSSEDCDLYFFSFCRGGGGWGGLGAGRLGDLDIELEQLVLGGGRWEQVDSTWHCPICRECNDWRDWHCATCNKCTYGSSKSKDYAHNELTFEGRLIIGDTFLQQNRLASGLQSYLDDLSVWYAGVLLSLG</sequence>
<dbReference type="PROSITE" id="PS01358">
    <property type="entry name" value="ZF_RANBP2_1"/>
    <property type="match status" value="1"/>
</dbReference>
<keyword evidence="3" id="KW-0862">Zinc</keyword>
<dbReference type="GO" id="GO:0008270">
    <property type="term" value="F:zinc ion binding"/>
    <property type="evidence" value="ECO:0007669"/>
    <property type="project" value="UniProtKB-KW"/>
</dbReference>
<organism evidence="6 7">
    <name type="scientific">Xylaria flabelliformis</name>
    <dbReference type="NCBI Taxonomy" id="2512241"/>
    <lineage>
        <taxon>Eukaryota</taxon>
        <taxon>Fungi</taxon>
        <taxon>Dikarya</taxon>
        <taxon>Ascomycota</taxon>
        <taxon>Pezizomycotina</taxon>
        <taxon>Sordariomycetes</taxon>
        <taxon>Xylariomycetidae</taxon>
        <taxon>Xylariales</taxon>
        <taxon>Xylariaceae</taxon>
        <taxon>Xylaria</taxon>
    </lineage>
</organism>
<gene>
    <name evidence="6" type="ORF">FHL15_009769</name>
</gene>
<name>A0A553HMZ2_9PEZI</name>
<keyword evidence="1" id="KW-0479">Metal-binding</keyword>
<keyword evidence="2" id="KW-0863">Zinc-finger</keyword>
<evidence type="ECO:0000259" key="5">
    <source>
        <dbReference type="PROSITE" id="PS01358"/>
    </source>
</evidence>
<evidence type="ECO:0000256" key="1">
    <source>
        <dbReference type="ARBA" id="ARBA00022723"/>
    </source>
</evidence>
<feature type="domain" description="RanBP2-type" evidence="5">
    <location>
        <begin position="272"/>
        <end position="291"/>
    </location>
</feature>
<evidence type="ECO:0000256" key="2">
    <source>
        <dbReference type="ARBA" id="ARBA00022771"/>
    </source>
</evidence>
<evidence type="ECO:0000256" key="4">
    <source>
        <dbReference type="SAM" id="MobiDB-lite"/>
    </source>
</evidence>
<dbReference type="Proteomes" id="UP000319160">
    <property type="component" value="Unassembled WGS sequence"/>
</dbReference>
<evidence type="ECO:0000256" key="3">
    <source>
        <dbReference type="ARBA" id="ARBA00022833"/>
    </source>
</evidence>
<reference evidence="7" key="1">
    <citation type="submission" date="2019-06" db="EMBL/GenBank/DDBJ databases">
        <title>Draft genome sequence of the griseofulvin-producing fungus Xylaria cubensis strain G536.</title>
        <authorList>
            <person name="Mead M.E."/>
            <person name="Raja H.A."/>
            <person name="Steenwyk J.L."/>
            <person name="Knowles S.L."/>
            <person name="Oberlies N.H."/>
            <person name="Rokas A."/>
        </authorList>
    </citation>
    <scope>NUCLEOTIDE SEQUENCE [LARGE SCALE GENOMIC DNA]</scope>
    <source>
        <strain evidence="7">G536</strain>
    </source>
</reference>
<keyword evidence="7" id="KW-1185">Reference proteome</keyword>
<dbReference type="STRING" id="2512241.A0A553HMZ2"/>
<dbReference type="EMBL" id="VFLP01000069">
    <property type="protein sequence ID" value="TRX89332.1"/>
    <property type="molecule type" value="Genomic_DNA"/>
</dbReference>
<dbReference type="OrthoDB" id="10012048at2759"/>
<dbReference type="InterPro" id="IPR001876">
    <property type="entry name" value="Znf_RanBP2"/>
</dbReference>
<feature type="compositionally biased region" description="Basic residues" evidence="4">
    <location>
        <begin position="1"/>
        <end position="10"/>
    </location>
</feature>
<protein>
    <recommendedName>
        <fullName evidence="5">RanBP2-type domain-containing protein</fullName>
    </recommendedName>
</protein>
<evidence type="ECO:0000313" key="7">
    <source>
        <dbReference type="Proteomes" id="UP000319160"/>
    </source>
</evidence>
<accession>A0A553HMZ2</accession>
<evidence type="ECO:0000313" key="6">
    <source>
        <dbReference type="EMBL" id="TRX89332.1"/>
    </source>
</evidence>